<name>A0ABR1J2D2_9AGAR</name>
<gene>
    <name evidence="1" type="ORF">VKT23_014677</name>
</gene>
<reference evidence="1 2" key="1">
    <citation type="submission" date="2024-01" db="EMBL/GenBank/DDBJ databases">
        <title>A draft genome for the cacao thread blight pathogen Marasmiellus scandens.</title>
        <authorList>
            <person name="Baruah I.K."/>
            <person name="Leung J."/>
            <person name="Bukari Y."/>
            <person name="Amoako-Attah I."/>
            <person name="Meinhardt L.W."/>
            <person name="Bailey B.A."/>
            <person name="Cohen S.P."/>
        </authorList>
    </citation>
    <scope>NUCLEOTIDE SEQUENCE [LARGE SCALE GENOMIC DNA]</scope>
    <source>
        <strain evidence="1 2">GH-19</strain>
    </source>
</reference>
<evidence type="ECO:0000313" key="2">
    <source>
        <dbReference type="Proteomes" id="UP001498398"/>
    </source>
</evidence>
<evidence type="ECO:0000313" key="1">
    <source>
        <dbReference type="EMBL" id="KAK7446054.1"/>
    </source>
</evidence>
<dbReference type="Proteomes" id="UP001498398">
    <property type="component" value="Unassembled WGS sequence"/>
</dbReference>
<evidence type="ECO:0008006" key="3">
    <source>
        <dbReference type="Google" id="ProtNLM"/>
    </source>
</evidence>
<organism evidence="1 2">
    <name type="scientific">Marasmiellus scandens</name>
    <dbReference type="NCBI Taxonomy" id="2682957"/>
    <lineage>
        <taxon>Eukaryota</taxon>
        <taxon>Fungi</taxon>
        <taxon>Dikarya</taxon>
        <taxon>Basidiomycota</taxon>
        <taxon>Agaricomycotina</taxon>
        <taxon>Agaricomycetes</taxon>
        <taxon>Agaricomycetidae</taxon>
        <taxon>Agaricales</taxon>
        <taxon>Marasmiineae</taxon>
        <taxon>Omphalotaceae</taxon>
        <taxon>Marasmiellus</taxon>
    </lineage>
</organism>
<comment type="caution">
    <text evidence="1">The sequence shown here is derived from an EMBL/GenBank/DDBJ whole genome shotgun (WGS) entry which is preliminary data.</text>
</comment>
<protein>
    <recommendedName>
        <fullName evidence="3">Tail assembly chaperone</fullName>
    </recommendedName>
</protein>
<dbReference type="EMBL" id="JBANRG010000045">
    <property type="protein sequence ID" value="KAK7446054.1"/>
    <property type="molecule type" value="Genomic_DNA"/>
</dbReference>
<accession>A0ABR1J2D2</accession>
<proteinExistence type="predicted"/>
<keyword evidence="2" id="KW-1185">Reference proteome</keyword>
<sequence length="226" mass="25809">MTSPRSVSSRSVPALAWARSQKRFTSNVVPFTGLLSIEDQARINDWFKTHVAGASTCEHLWVAGVPVAHARTLVTAAMERDDIVRELPDSFQETDVIEIAWERLMHNSGLTASGSVQLETVDVELEALKILEYWMFNLRDEAGEAGNMQWGLDNGMHQNGWNPWDVYAPECEIGYKRRVSPEAQQGPNYDYEEDARFQEQIIEAQKRVEQLRLANRPKPRPLKRRS</sequence>